<sequence>MLKDVDNRVDKEEFSAILHEDSMKTIGRIKDDVEYYRKSSNENRFMSEGDKGWVKSTLEKFDLEIKQCDDKLRIKSLEDENKKTNAERDSLKTQLQEKQQYCDEVSKKLRVLEIVREELEERRIPLSSSLIVRAVLSDGDEKVHHLTFDEGYISYKALCKTIQKCYSLEADCFSLSYTASNGEMKQIASPKMFEDAFESAKPRLLFDVHVLALEVRVEPRSKDNTEGSESGAAVIGDAIQRLQKTLIDVDKRVDQVESLMMLLGDSMKTIQRLKEEIEYYKNYIKKNAHITDQERTSLRNRLDIFELKVEHCHDKLCIKRLEHENRQKDEVRDSLAVELSRQQQCCEELQKKVRELEISREKLEEQSVCLAYPLIVRVVRKDNGKIHHLSFDDGYVSYRGLSQKIQEQLSLEPNCFALTYSTPGKTAPLNSPETLKTAIQTIIPHNFLPTETVFPLEIWVQVLTESTEKLGQNDKKEENGKGKECENVDTKDEKKL</sequence>
<evidence type="ECO:0000256" key="1">
    <source>
        <dbReference type="SAM" id="Coils"/>
    </source>
</evidence>
<keyword evidence="1" id="KW-0175">Coiled coil</keyword>
<gene>
    <name evidence="3" type="ORF">EC973_001811</name>
</gene>
<feature type="region of interest" description="Disordered" evidence="2">
    <location>
        <begin position="469"/>
        <end position="496"/>
    </location>
</feature>
<feature type="coiled-coil region" evidence="1">
    <location>
        <begin position="74"/>
        <end position="122"/>
    </location>
</feature>
<comment type="caution">
    <text evidence="3">The sequence shown here is derived from an EMBL/GenBank/DDBJ whole genome shotgun (WGS) entry which is preliminary data.</text>
</comment>
<reference evidence="3" key="1">
    <citation type="submission" date="2020-01" db="EMBL/GenBank/DDBJ databases">
        <title>Genome Sequencing of Three Apophysomyces-Like Fungal Strains Confirms a Novel Fungal Genus in the Mucoromycota with divergent Burkholderia-like Endosymbiotic Bacteria.</title>
        <authorList>
            <person name="Stajich J.E."/>
            <person name="Macias A.M."/>
            <person name="Carter-House D."/>
            <person name="Lovett B."/>
            <person name="Kasson L.R."/>
            <person name="Berry K."/>
            <person name="Grigoriev I."/>
            <person name="Chang Y."/>
            <person name="Spatafora J."/>
            <person name="Kasson M.T."/>
        </authorList>
    </citation>
    <scope>NUCLEOTIDE SEQUENCE</scope>
    <source>
        <strain evidence="3">NRRL A-21654</strain>
    </source>
</reference>
<dbReference type="EMBL" id="JABAYA010000145">
    <property type="protein sequence ID" value="KAF7723617.1"/>
    <property type="molecule type" value="Genomic_DNA"/>
</dbReference>
<dbReference type="Proteomes" id="UP000605846">
    <property type="component" value="Unassembled WGS sequence"/>
</dbReference>
<protein>
    <submittedName>
        <fullName evidence="3">Uncharacterized protein</fullName>
    </submittedName>
</protein>
<evidence type="ECO:0000313" key="4">
    <source>
        <dbReference type="Proteomes" id="UP000605846"/>
    </source>
</evidence>
<dbReference type="AlphaFoldDB" id="A0A8H7BHF9"/>
<dbReference type="Gene3D" id="3.10.20.90">
    <property type="entry name" value="Phosphatidylinositol 3-kinase Catalytic Subunit, Chain A, domain 1"/>
    <property type="match status" value="1"/>
</dbReference>
<name>A0A8H7BHF9_9FUNG</name>
<organism evidence="3 4">
    <name type="scientific">Apophysomyces ossiformis</name>
    <dbReference type="NCBI Taxonomy" id="679940"/>
    <lineage>
        <taxon>Eukaryota</taxon>
        <taxon>Fungi</taxon>
        <taxon>Fungi incertae sedis</taxon>
        <taxon>Mucoromycota</taxon>
        <taxon>Mucoromycotina</taxon>
        <taxon>Mucoromycetes</taxon>
        <taxon>Mucorales</taxon>
        <taxon>Mucorineae</taxon>
        <taxon>Mucoraceae</taxon>
        <taxon>Apophysomyces</taxon>
    </lineage>
</organism>
<accession>A0A8H7BHF9</accession>
<evidence type="ECO:0000256" key="2">
    <source>
        <dbReference type="SAM" id="MobiDB-lite"/>
    </source>
</evidence>
<evidence type="ECO:0000313" key="3">
    <source>
        <dbReference type="EMBL" id="KAF7723617.1"/>
    </source>
</evidence>
<proteinExistence type="predicted"/>
<feature type="coiled-coil region" evidence="1">
    <location>
        <begin position="318"/>
        <end position="366"/>
    </location>
</feature>
<keyword evidence="4" id="KW-1185">Reference proteome</keyword>